<reference evidence="2" key="1">
    <citation type="submission" date="2020-02" db="EMBL/GenBank/DDBJ databases">
        <authorList>
            <person name="Meier V. D."/>
        </authorList>
    </citation>
    <scope>NUCLEOTIDE SEQUENCE</scope>
    <source>
        <strain evidence="2">AVDCRST_MAG67</strain>
    </source>
</reference>
<sequence length="222" mass="23118">MDVTVRLFASLREHAGAGTLALQLGDGATVADAIAQLRQGALAGLPQNAPFVAAVAREYVDQDHPLAEGDELALVPPVSGGAGEGGVLLAQVTADKLDPEAVRRLVAHPATGATVVFCGTTREVPSLEYEAYVEMAEQKIHELAEAVVAEHGLAAVAVAHRTGTVELMEPSIVIAVSAGHRAEAFARARALLDAVKSQAPIWKQEHPEDGPPEWVAGTLPQV</sequence>
<dbReference type="PANTHER" id="PTHR23404">
    <property type="entry name" value="MOLYBDOPTERIN SYNTHASE RELATED"/>
    <property type="match status" value="1"/>
</dbReference>
<dbReference type="Gene3D" id="3.90.1170.40">
    <property type="entry name" value="Molybdopterin biosynthesis MoaE subunit"/>
    <property type="match status" value="1"/>
</dbReference>
<dbReference type="Pfam" id="PF02597">
    <property type="entry name" value="ThiS"/>
    <property type="match status" value="1"/>
</dbReference>
<dbReference type="AlphaFoldDB" id="A0A6J4S778"/>
<organism evidence="2">
    <name type="scientific">uncultured Solirubrobacteraceae bacterium</name>
    <dbReference type="NCBI Taxonomy" id="1162706"/>
    <lineage>
        <taxon>Bacteria</taxon>
        <taxon>Bacillati</taxon>
        <taxon>Actinomycetota</taxon>
        <taxon>Thermoleophilia</taxon>
        <taxon>Solirubrobacterales</taxon>
        <taxon>Solirubrobacteraceae</taxon>
        <taxon>environmental samples</taxon>
    </lineage>
</organism>
<dbReference type="GO" id="GO:0006777">
    <property type="term" value="P:Mo-molybdopterin cofactor biosynthetic process"/>
    <property type="evidence" value="ECO:0007669"/>
    <property type="project" value="InterPro"/>
</dbReference>
<name>A0A6J4S778_9ACTN</name>
<accession>A0A6J4S778</accession>
<dbReference type="InterPro" id="IPR012675">
    <property type="entry name" value="Beta-grasp_dom_sf"/>
</dbReference>
<dbReference type="Pfam" id="PF02391">
    <property type="entry name" value="MoaE"/>
    <property type="match status" value="1"/>
</dbReference>
<feature type="region of interest" description="Disordered" evidence="1">
    <location>
        <begin position="203"/>
        <end position="222"/>
    </location>
</feature>
<dbReference type="CDD" id="cd00756">
    <property type="entry name" value="MoaE"/>
    <property type="match status" value="1"/>
</dbReference>
<dbReference type="InterPro" id="IPR003749">
    <property type="entry name" value="ThiS/MoaD-like"/>
</dbReference>
<dbReference type="InterPro" id="IPR036563">
    <property type="entry name" value="MoaE_sf"/>
</dbReference>
<gene>
    <name evidence="2" type="ORF">AVDCRST_MAG67-1017</name>
</gene>
<dbReference type="EMBL" id="CADCVQ010000052">
    <property type="protein sequence ID" value="CAA9484482.1"/>
    <property type="molecule type" value="Genomic_DNA"/>
</dbReference>
<dbReference type="SUPFAM" id="SSF54285">
    <property type="entry name" value="MoaD/ThiS"/>
    <property type="match status" value="1"/>
</dbReference>
<dbReference type="InterPro" id="IPR003448">
    <property type="entry name" value="Mopterin_biosynth_MoaE"/>
</dbReference>
<evidence type="ECO:0008006" key="3">
    <source>
        <dbReference type="Google" id="ProtNLM"/>
    </source>
</evidence>
<evidence type="ECO:0000313" key="2">
    <source>
        <dbReference type="EMBL" id="CAA9484482.1"/>
    </source>
</evidence>
<protein>
    <recommendedName>
        <fullName evidence="3">Molybdopterin synthase</fullName>
    </recommendedName>
</protein>
<evidence type="ECO:0000256" key="1">
    <source>
        <dbReference type="SAM" id="MobiDB-lite"/>
    </source>
</evidence>
<proteinExistence type="predicted"/>
<dbReference type="InterPro" id="IPR016155">
    <property type="entry name" value="Mopterin_synth/thiamin_S_b"/>
</dbReference>
<dbReference type="SUPFAM" id="SSF54690">
    <property type="entry name" value="Molybdopterin synthase subunit MoaE"/>
    <property type="match status" value="1"/>
</dbReference>
<dbReference type="CDD" id="cd00754">
    <property type="entry name" value="Ubl_MoaD"/>
    <property type="match status" value="1"/>
</dbReference>
<dbReference type="Gene3D" id="3.10.20.30">
    <property type="match status" value="1"/>
</dbReference>